<dbReference type="eggNOG" id="COG1388">
    <property type="taxonomic scope" value="Bacteria"/>
</dbReference>
<dbReference type="PANTHER" id="PTHR33734">
    <property type="entry name" value="LYSM DOMAIN-CONTAINING GPI-ANCHORED PROTEIN 2"/>
    <property type="match status" value="1"/>
</dbReference>
<dbReference type="AlphaFoldDB" id="D6YRP4"/>
<dbReference type="InterPro" id="IPR018392">
    <property type="entry name" value="LysM"/>
</dbReference>
<dbReference type="PROSITE" id="PS51782">
    <property type="entry name" value="LYSM"/>
    <property type="match status" value="2"/>
</dbReference>
<name>D6YRP4_WADCW</name>
<proteinExistence type="predicted"/>
<gene>
    <name evidence="3" type="primary">nlpD</name>
    <name evidence="3" type="ordered locus">wcw_1388</name>
</gene>
<reference evidence="3 4" key="1">
    <citation type="journal article" date="2010" name="PLoS ONE">
        <title>The Waddlia genome: a window into chlamydial biology.</title>
        <authorList>
            <person name="Bertelli C."/>
            <person name="Collyn F."/>
            <person name="Croxatto A."/>
            <person name="Ruckert C."/>
            <person name="Polkinghorne A."/>
            <person name="Kebbi-Beghdadi C."/>
            <person name="Goesmann A."/>
            <person name="Vaughan L."/>
            <person name="Greub G."/>
        </authorList>
    </citation>
    <scope>NUCLEOTIDE SEQUENCE [LARGE SCALE GENOMIC DNA]</scope>
    <source>
        <strain evidence="4">ATCC VR-1470 / WSU 86-1044</strain>
    </source>
</reference>
<dbReference type="RefSeq" id="WP_013182450.1">
    <property type="nucleotide sequence ID" value="NC_014225.1"/>
</dbReference>
<keyword evidence="1" id="KW-0472">Membrane</keyword>
<keyword evidence="1" id="KW-1133">Transmembrane helix</keyword>
<dbReference type="Gene3D" id="3.10.350.10">
    <property type="entry name" value="LysM domain"/>
    <property type="match status" value="2"/>
</dbReference>
<evidence type="ECO:0000313" key="4">
    <source>
        <dbReference type="Proteomes" id="UP000001505"/>
    </source>
</evidence>
<feature type="transmembrane region" description="Helical" evidence="1">
    <location>
        <begin position="7"/>
        <end position="26"/>
    </location>
</feature>
<keyword evidence="4" id="KW-1185">Reference proteome</keyword>
<feature type="domain" description="LysM" evidence="2">
    <location>
        <begin position="120"/>
        <end position="163"/>
    </location>
</feature>
<dbReference type="OrthoDB" id="19145at2"/>
<dbReference type="HOGENOM" id="CLU_1183319_0_0_0"/>
<keyword evidence="3" id="KW-0378">Hydrolase</keyword>
<dbReference type="Proteomes" id="UP000001505">
    <property type="component" value="Chromosome"/>
</dbReference>
<sequence length="232" mass="26068">MSRRDTIIVAVLVNTGLLGVLFMMALHTNEETPSKLLTQEATTEEIRHEEIAVMDRPVEVKPEPVAVAKGPRDEIDQVLEKYSVKTAAPIGLAAQRQDNPNQLTLPPQRNLLAKEEPKFVEVTVKRGDYLEKIAKANGTTVSEIKRYNNLSSSRIDIGQVLQIPIQDKTTSNLEIVSPPALRDPEYYTLQSGDNPWKVAKKYRVGFNELLKMNDLDEEKARSLKPGDVLRVR</sequence>
<evidence type="ECO:0000256" key="1">
    <source>
        <dbReference type="SAM" id="Phobius"/>
    </source>
</evidence>
<dbReference type="CDD" id="cd00118">
    <property type="entry name" value="LysM"/>
    <property type="match status" value="2"/>
</dbReference>
<dbReference type="SMART" id="SM00257">
    <property type="entry name" value="LysM"/>
    <property type="match status" value="2"/>
</dbReference>
<dbReference type="Pfam" id="PF01476">
    <property type="entry name" value="LysM"/>
    <property type="match status" value="2"/>
</dbReference>
<feature type="domain" description="LysM" evidence="2">
    <location>
        <begin position="185"/>
        <end position="231"/>
    </location>
</feature>
<keyword evidence="1" id="KW-0812">Transmembrane</keyword>
<dbReference type="InterPro" id="IPR036779">
    <property type="entry name" value="LysM_dom_sf"/>
</dbReference>
<evidence type="ECO:0000259" key="2">
    <source>
        <dbReference type="PROSITE" id="PS51782"/>
    </source>
</evidence>
<protein>
    <submittedName>
        <fullName evidence="3">NlpD cell wall binding muramidase</fullName>
        <ecNumber evidence="3">3.2.1.-</ecNumber>
    </submittedName>
</protein>
<dbReference type="KEGG" id="wch:wcw_1388"/>
<dbReference type="EC" id="3.2.1.-" evidence="3"/>
<dbReference type="EMBL" id="CP001928">
    <property type="protein sequence ID" value="ADI38739.1"/>
    <property type="molecule type" value="Genomic_DNA"/>
</dbReference>
<accession>D6YRP4</accession>
<dbReference type="GO" id="GO:0008932">
    <property type="term" value="F:lytic endotransglycosylase activity"/>
    <property type="evidence" value="ECO:0007669"/>
    <property type="project" value="TreeGrafter"/>
</dbReference>
<evidence type="ECO:0000313" key="3">
    <source>
        <dbReference type="EMBL" id="ADI38739.1"/>
    </source>
</evidence>
<keyword evidence="3" id="KW-0326">Glycosidase</keyword>
<organism evidence="3 4">
    <name type="scientific">Waddlia chondrophila (strain ATCC VR-1470 / WSU 86-1044)</name>
    <dbReference type="NCBI Taxonomy" id="716544"/>
    <lineage>
        <taxon>Bacteria</taxon>
        <taxon>Pseudomonadati</taxon>
        <taxon>Chlamydiota</taxon>
        <taxon>Chlamydiia</taxon>
        <taxon>Parachlamydiales</taxon>
        <taxon>Waddliaceae</taxon>
        <taxon>Waddlia</taxon>
    </lineage>
</organism>
<dbReference type="PANTHER" id="PTHR33734:SF22">
    <property type="entry name" value="MEMBRANE-BOUND LYTIC MUREIN TRANSGLYCOSYLASE D"/>
    <property type="match status" value="1"/>
</dbReference>
<dbReference type="STRING" id="716544.wcw_1388"/>
<dbReference type="GO" id="GO:0016798">
    <property type="term" value="F:hydrolase activity, acting on glycosyl bonds"/>
    <property type="evidence" value="ECO:0007669"/>
    <property type="project" value="UniProtKB-KW"/>
</dbReference>
<dbReference type="SUPFAM" id="SSF54106">
    <property type="entry name" value="LysM domain"/>
    <property type="match status" value="2"/>
</dbReference>